<evidence type="ECO:0008006" key="3">
    <source>
        <dbReference type="Google" id="ProtNLM"/>
    </source>
</evidence>
<dbReference type="STRING" id="335543.Sfum_1409"/>
<accession>A0LI48</accession>
<dbReference type="AlphaFoldDB" id="A0LI48"/>
<dbReference type="InParanoid" id="A0LI48"/>
<dbReference type="HOGENOM" id="CLU_2604782_0_0_7"/>
<sequence length="79" mass="8427">MSQDEIQQLLGPPTHARDIVANGCAEGVWEYSLCALARNIPVTDGQKFALGLWSAVAGINGRAVLLKITFANGSVTRIM</sequence>
<dbReference type="Proteomes" id="UP000001784">
    <property type="component" value="Chromosome"/>
</dbReference>
<evidence type="ECO:0000313" key="1">
    <source>
        <dbReference type="EMBL" id="ABK17100.1"/>
    </source>
</evidence>
<gene>
    <name evidence="1" type="ordered locus">Sfum_1409</name>
</gene>
<dbReference type="EMBL" id="CP000478">
    <property type="protein sequence ID" value="ABK17100.1"/>
    <property type="molecule type" value="Genomic_DNA"/>
</dbReference>
<dbReference type="KEGG" id="sfu:Sfum_1409"/>
<protein>
    <recommendedName>
        <fullName evidence="3">Lipoprotein SmpA/OmlA domain-containing protein</fullName>
    </recommendedName>
</protein>
<organism evidence="1 2">
    <name type="scientific">Syntrophobacter fumaroxidans (strain DSM 10017 / MPOB)</name>
    <dbReference type="NCBI Taxonomy" id="335543"/>
    <lineage>
        <taxon>Bacteria</taxon>
        <taxon>Pseudomonadati</taxon>
        <taxon>Thermodesulfobacteriota</taxon>
        <taxon>Syntrophobacteria</taxon>
        <taxon>Syntrophobacterales</taxon>
        <taxon>Syntrophobacteraceae</taxon>
        <taxon>Syntrophobacter</taxon>
    </lineage>
</organism>
<reference evidence="1 2" key="1">
    <citation type="submission" date="2006-10" db="EMBL/GenBank/DDBJ databases">
        <title>Complete sequence of Syntrophobacter fumaroxidans MPOB.</title>
        <authorList>
            <consortium name="US DOE Joint Genome Institute"/>
            <person name="Copeland A."/>
            <person name="Lucas S."/>
            <person name="Lapidus A."/>
            <person name="Barry K."/>
            <person name="Detter J.C."/>
            <person name="Glavina del Rio T."/>
            <person name="Hammon N."/>
            <person name="Israni S."/>
            <person name="Pitluck S."/>
            <person name="Goltsman E.G."/>
            <person name="Martinez M."/>
            <person name="Schmutz J."/>
            <person name="Larimer F."/>
            <person name="Land M."/>
            <person name="Hauser L."/>
            <person name="Kyrpides N."/>
            <person name="Kim E."/>
            <person name="Boone D.R."/>
            <person name="Brockman F."/>
            <person name="Culley D."/>
            <person name="Ferry J."/>
            <person name="Gunsalus R."/>
            <person name="McInerney M.J."/>
            <person name="Morrison M."/>
            <person name="Plugge C."/>
            <person name="Rohlin L."/>
            <person name="Scholten J."/>
            <person name="Sieber J."/>
            <person name="Stams A.J.M."/>
            <person name="Worm P."/>
            <person name="Henstra A.M."/>
            <person name="Richardson P."/>
        </authorList>
    </citation>
    <scope>NUCLEOTIDE SEQUENCE [LARGE SCALE GENOMIC DNA]</scope>
    <source>
        <strain evidence="2">DSM 10017 / MPOB</strain>
    </source>
</reference>
<evidence type="ECO:0000313" key="2">
    <source>
        <dbReference type="Proteomes" id="UP000001784"/>
    </source>
</evidence>
<proteinExistence type="predicted"/>
<keyword evidence="2" id="KW-1185">Reference proteome</keyword>
<name>A0LI48_SYNFM</name>